<organism evidence="1 2">
    <name type="scientific">Meripilus lineatus</name>
    <dbReference type="NCBI Taxonomy" id="2056292"/>
    <lineage>
        <taxon>Eukaryota</taxon>
        <taxon>Fungi</taxon>
        <taxon>Dikarya</taxon>
        <taxon>Basidiomycota</taxon>
        <taxon>Agaricomycotina</taxon>
        <taxon>Agaricomycetes</taxon>
        <taxon>Polyporales</taxon>
        <taxon>Meripilaceae</taxon>
        <taxon>Meripilus</taxon>
    </lineage>
</organism>
<protein>
    <recommendedName>
        <fullName evidence="3">F-box domain-containing protein</fullName>
    </recommendedName>
</protein>
<evidence type="ECO:0000313" key="2">
    <source>
        <dbReference type="Proteomes" id="UP001212997"/>
    </source>
</evidence>
<name>A0AAD5YFK1_9APHY</name>
<proteinExistence type="predicted"/>
<dbReference type="AlphaFoldDB" id="A0AAD5YFK1"/>
<comment type="caution">
    <text evidence="1">The sequence shown here is derived from an EMBL/GenBank/DDBJ whole genome shotgun (WGS) entry which is preliminary data.</text>
</comment>
<keyword evidence="2" id="KW-1185">Reference proteome</keyword>
<reference evidence="1" key="1">
    <citation type="submission" date="2022-07" db="EMBL/GenBank/DDBJ databases">
        <title>Genome Sequence of Physisporinus lineatus.</title>
        <authorList>
            <person name="Buettner E."/>
        </authorList>
    </citation>
    <scope>NUCLEOTIDE SEQUENCE</scope>
    <source>
        <strain evidence="1">VT162</strain>
    </source>
</reference>
<accession>A0AAD5YFK1</accession>
<dbReference type="InterPro" id="IPR032675">
    <property type="entry name" value="LRR_dom_sf"/>
</dbReference>
<dbReference type="EMBL" id="JANAWD010000135">
    <property type="protein sequence ID" value="KAJ3485982.1"/>
    <property type="molecule type" value="Genomic_DNA"/>
</dbReference>
<evidence type="ECO:0008006" key="3">
    <source>
        <dbReference type="Google" id="ProtNLM"/>
    </source>
</evidence>
<evidence type="ECO:0000313" key="1">
    <source>
        <dbReference type="EMBL" id="KAJ3485982.1"/>
    </source>
</evidence>
<gene>
    <name evidence="1" type="ORF">NLI96_g4564</name>
</gene>
<dbReference type="SUPFAM" id="SSF52047">
    <property type="entry name" value="RNI-like"/>
    <property type="match status" value="1"/>
</dbReference>
<dbReference type="Gene3D" id="3.80.10.10">
    <property type="entry name" value="Ribonuclease Inhibitor"/>
    <property type="match status" value="1"/>
</dbReference>
<sequence>MREIIEGLLRFGFGTVKGYLSQQLAISHVCHHWRAVVLRSQAYWKYQPIGEHGFWWPSEVVQRAGKQPLHLWMILKQPPRYTRLERSLSRALLRAVSLSIIIPWEKDSNSASRIIKVIPRSSPILESLVVLNREVEYCPLGTHDFTEFPRLRNLVVHDFGWSWKSLSFVSTLTHLALRGRLNKIWDEQSPATLMQLTNLRILKIMNTRPPRRNAHSNFDSSLHTPTIKLPHLQHLRIGADPASIAIILQQFELSYHTSVSIRCEYLRTSLRYEVDFAQLNCVLDWIDRYLRGLDKVGTETCSLQIQERPSNIGDRFQILRIWTSRLHPTSQSMSASITRPQLKFFLANYVAEDDTIVSEDDSEEQLRDYLVRTMHRLNFTMIRNLRVDVLDDSEKLGGVFDALPKLEVLSISGDEIGALLRALSPQKQNSKQSPPPVLHSIHTLIIRDAEYIRDREISEFVDYRLKCGQPLQDLRIIRCTRIEPTFIGELRQEVPSVEWEEGKAHRVGY</sequence>
<dbReference type="Proteomes" id="UP001212997">
    <property type="component" value="Unassembled WGS sequence"/>
</dbReference>